<dbReference type="RefSeq" id="WP_119714311.1">
    <property type="nucleotide sequence ID" value="NZ_OMOH01000001.1"/>
</dbReference>
<dbReference type="Gene3D" id="1.10.287.100">
    <property type="match status" value="1"/>
</dbReference>
<dbReference type="Gene3D" id="3.40.50.10900">
    <property type="entry name" value="PAC-like subunit"/>
    <property type="match status" value="1"/>
</dbReference>
<name>A0A375HXL1_9ACTN</name>
<dbReference type="EMBL" id="OMOH01000001">
    <property type="protein sequence ID" value="SPF66997.1"/>
    <property type="molecule type" value="Genomic_DNA"/>
</dbReference>
<feature type="region of interest" description="Disordered" evidence="1">
    <location>
        <begin position="291"/>
        <end position="338"/>
    </location>
</feature>
<dbReference type="InterPro" id="IPR038389">
    <property type="entry name" value="PSMG2_sf"/>
</dbReference>
<dbReference type="Proteomes" id="UP000265962">
    <property type="component" value="Unassembled WGS sequence"/>
</dbReference>
<sequence>MPDPTSLFHYESSIDQRTIHDRVLVITLGSYADAGSAQAQLDEHLLNTLAHRKLGSFDVDQIMDYREHRPMIDLDVDHYTNYQTPAIELHEVTDKSGAPFLLLTGPEPSLQWERVTSSIERIVDELDVQLVITAQGVPMPVPHTRPASLTKLSTRPELLPGNQGIGSFRMSASFSSMMTQRFGEKNLDVINLAVHVPQYLAENEYPPAAIALVHGLNLNAGLDVPMGDLEQAARLVRGQIDAQVNASEQLQQIVTQLETQYDRFMADRSLPTNGEGLPNAEEIGQAVEDFLASLDDESTPGEGFGQANGSTQAGGPDTPPQEAGPQDDTGPEQGQDPQ</sequence>
<gene>
    <name evidence="2" type="ORF">PROPJV5_0005</name>
</gene>
<evidence type="ECO:0000313" key="2">
    <source>
        <dbReference type="EMBL" id="SPF66997.1"/>
    </source>
</evidence>
<dbReference type="OrthoDB" id="3733464at2"/>
<dbReference type="AlphaFoldDB" id="A0A375HXL1"/>
<dbReference type="SUPFAM" id="SSF159659">
    <property type="entry name" value="Cgl1923-like"/>
    <property type="match status" value="1"/>
</dbReference>
<dbReference type="InterPro" id="IPR008492">
    <property type="entry name" value="Rv2714-like"/>
</dbReference>
<evidence type="ECO:0000256" key="1">
    <source>
        <dbReference type="SAM" id="MobiDB-lite"/>
    </source>
</evidence>
<evidence type="ECO:0000313" key="3">
    <source>
        <dbReference type="Proteomes" id="UP000265962"/>
    </source>
</evidence>
<organism evidence="2 3">
    <name type="scientific">Propionibacterium ruminifibrarum</name>
    <dbReference type="NCBI Taxonomy" id="1962131"/>
    <lineage>
        <taxon>Bacteria</taxon>
        <taxon>Bacillati</taxon>
        <taxon>Actinomycetota</taxon>
        <taxon>Actinomycetes</taxon>
        <taxon>Propionibacteriales</taxon>
        <taxon>Propionibacteriaceae</taxon>
        <taxon>Propionibacterium</taxon>
    </lineage>
</organism>
<protein>
    <submittedName>
        <fullName evidence="2">PAC2 family</fullName>
    </submittedName>
</protein>
<proteinExistence type="predicted"/>
<accession>A0A375HXL1</accession>
<dbReference type="PIRSF" id="PIRSF028754">
    <property type="entry name" value="UCP028754"/>
    <property type="match status" value="1"/>
</dbReference>
<reference evidence="3" key="1">
    <citation type="submission" date="2018-02" db="EMBL/GenBank/DDBJ databases">
        <authorList>
            <person name="Hornung B."/>
        </authorList>
    </citation>
    <scope>NUCLEOTIDE SEQUENCE [LARGE SCALE GENOMIC DNA]</scope>
</reference>
<keyword evidence="3" id="KW-1185">Reference proteome</keyword>
<dbReference type="InterPro" id="IPR019151">
    <property type="entry name" value="Proteasome_assmbl_chaperone_2"/>
</dbReference>
<dbReference type="Pfam" id="PF09754">
    <property type="entry name" value="PAC2"/>
    <property type="match status" value="1"/>
</dbReference>